<evidence type="ECO:0000313" key="3">
    <source>
        <dbReference type="Proteomes" id="UP000410492"/>
    </source>
</evidence>
<dbReference type="Proteomes" id="UP000410492">
    <property type="component" value="Unassembled WGS sequence"/>
</dbReference>
<gene>
    <name evidence="2" type="ORF">CALMAC_LOCUS1806</name>
</gene>
<dbReference type="EMBL" id="CAACVG010002148">
    <property type="protein sequence ID" value="VEN36089.1"/>
    <property type="molecule type" value="Genomic_DNA"/>
</dbReference>
<reference evidence="2 3" key="1">
    <citation type="submission" date="2019-01" db="EMBL/GenBank/DDBJ databases">
        <authorList>
            <person name="Sayadi A."/>
        </authorList>
    </citation>
    <scope>NUCLEOTIDE SEQUENCE [LARGE SCALE GENOMIC DNA]</scope>
</reference>
<protein>
    <submittedName>
        <fullName evidence="2">Uncharacterized protein</fullName>
    </submittedName>
</protein>
<dbReference type="AlphaFoldDB" id="A0A653BKJ6"/>
<accession>A0A653BKJ6</accession>
<dbReference type="OrthoDB" id="6767885at2759"/>
<feature type="region of interest" description="Disordered" evidence="1">
    <location>
        <begin position="21"/>
        <end position="54"/>
    </location>
</feature>
<evidence type="ECO:0000313" key="2">
    <source>
        <dbReference type="EMBL" id="VEN36089.1"/>
    </source>
</evidence>
<sequence length="215" mass="24337">MSSDKVIDGFADSVVTKIVMEQQPSPSLSPPPKKRAKQRIVPSPVDTTTPPDPFGLRSTIPKELLREYLQGTVHCGRCKQFFCYCEESLRRNRTTTPVPPQEIFKSPIDLFCYSIVVVVAATAAMVKTNLTSEDARYEQQLWSLLRQPLVKYNLTRLYAVCDSRQQLSKNDLARLFSKTPEAKAVPLLVERHFAQFQLPNPPEDSDYDSDDTIAE</sequence>
<name>A0A653BKJ6_CALMS</name>
<evidence type="ECO:0000256" key="1">
    <source>
        <dbReference type="SAM" id="MobiDB-lite"/>
    </source>
</evidence>
<proteinExistence type="predicted"/>
<keyword evidence="3" id="KW-1185">Reference proteome</keyword>
<organism evidence="2 3">
    <name type="scientific">Callosobruchus maculatus</name>
    <name type="common">Southern cowpea weevil</name>
    <name type="synonym">Pulse bruchid</name>
    <dbReference type="NCBI Taxonomy" id="64391"/>
    <lineage>
        <taxon>Eukaryota</taxon>
        <taxon>Metazoa</taxon>
        <taxon>Ecdysozoa</taxon>
        <taxon>Arthropoda</taxon>
        <taxon>Hexapoda</taxon>
        <taxon>Insecta</taxon>
        <taxon>Pterygota</taxon>
        <taxon>Neoptera</taxon>
        <taxon>Endopterygota</taxon>
        <taxon>Coleoptera</taxon>
        <taxon>Polyphaga</taxon>
        <taxon>Cucujiformia</taxon>
        <taxon>Chrysomeloidea</taxon>
        <taxon>Chrysomelidae</taxon>
        <taxon>Bruchinae</taxon>
        <taxon>Bruchini</taxon>
        <taxon>Callosobruchus</taxon>
    </lineage>
</organism>